<dbReference type="InterPro" id="IPR032466">
    <property type="entry name" value="Metal_Hydrolase"/>
</dbReference>
<protein>
    <submittedName>
        <fullName evidence="3">Uncharacterized protein</fullName>
    </submittedName>
</protein>
<accession>A0A9D4ECM0</accession>
<gene>
    <name evidence="3" type="ORF">DPMN_179345</name>
</gene>
<dbReference type="GO" id="GO:0016788">
    <property type="term" value="F:hydrolase activity, acting on ester bonds"/>
    <property type="evidence" value="ECO:0007669"/>
    <property type="project" value="InterPro"/>
</dbReference>
<evidence type="ECO:0000313" key="4">
    <source>
        <dbReference type="Proteomes" id="UP000828390"/>
    </source>
</evidence>
<organism evidence="3 4">
    <name type="scientific">Dreissena polymorpha</name>
    <name type="common">Zebra mussel</name>
    <name type="synonym">Mytilus polymorpha</name>
    <dbReference type="NCBI Taxonomy" id="45954"/>
    <lineage>
        <taxon>Eukaryota</taxon>
        <taxon>Metazoa</taxon>
        <taxon>Spiralia</taxon>
        <taxon>Lophotrochozoa</taxon>
        <taxon>Mollusca</taxon>
        <taxon>Bivalvia</taxon>
        <taxon>Autobranchia</taxon>
        <taxon>Heteroconchia</taxon>
        <taxon>Euheterodonta</taxon>
        <taxon>Imparidentia</taxon>
        <taxon>Neoheterodontei</taxon>
        <taxon>Myida</taxon>
        <taxon>Dreissenoidea</taxon>
        <taxon>Dreissenidae</taxon>
        <taxon>Dreissena</taxon>
    </lineage>
</organism>
<reference evidence="3" key="2">
    <citation type="submission" date="2020-11" db="EMBL/GenBank/DDBJ databases">
        <authorList>
            <person name="McCartney M.A."/>
            <person name="Auch B."/>
            <person name="Kono T."/>
            <person name="Mallez S."/>
            <person name="Becker A."/>
            <person name="Gohl D.M."/>
            <person name="Silverstein K.A.T."/>
            <person name="Koren S."/>
            <person name="Bechman K.B."/>
            <person name="Herman A."/>
            <person name="Abrahante J.E."/>
            <person name="Garbe J."/>
        </authorList>
    </citation>
    <scope>NUCLEOTIDE SEQUENCE</scope>
    <source>
        <strain evidence="3">Duluth1</strain>
        <tissue evidence="3">Whole animal</tissue>
    </source>
</reference>
<reference evidence="3" key="1">
    <citation type="journal article" date="2019" name="bioRxiv">
        <title>The Genome of the Zebra Mussel, Dreissena polymorpha: A Resource for Invasive Species Research.</title>
        <authorList>
            <person name="McCartney M.A."/>
            <person name="Auch B."/>
            <person name="Kono T."/>
            <person name="Mallez S."/>
            <person name="Zhang Y."/>
            <person name="Obille A."/>
            <person name="Becker A."/>
            <person name="Abrahante J.E."/>
            <person name="Garbe J."/>
            <person name="Badalamenti J.P."/>
            <person name="Herman A."/>
            <person name="Mangelson H."/>
            <person name="Liachko I."/>
            <person name="Sullivan S."/>
            <person name="Sone E.D."/>
            <person name="Koren S."/>
            <person name="Silverstein K.A.T."/>
            <person name="Beckman K.B."/>
            <person name="Gohl D.M."/>
        </authorList>
    </citation>
    <scope>NUCLEOTIDE SEQUENCE</scope>
    <source>
        <strain evidence="3">Duluth1</strain>
        <tissue evidence="3">Whole animal</tissue>
    </source>
</reference>
<dbReference type="InterPro" id="IPR001130">
    <property type="entry name" value="TatD-like"/>
</dbReference>
<dbReference type="PANTHER" id="PTHR46363:SF1">
    <property type="entry name" value="DEOXYRIBONUCLEASE TATDN2-RELATED"/>
    <property type="match status" value="1"/>
</dbReference>
<dbReference type="SUPFAM" id="SSF51556">
    <property type="entry name" value="Metallo-dependent hydrolases"/>
    <property type="match status" value="1"/>
</dbReference>
<dbReference type="EMBL" id="JAIWYP010000009">
    <property type="protein sequence ID" value="KAH3777897.1"/>
    <property type="molecule type" value="Genomic_DNA"/>
</dbReference>
<dbReference type="Gene3D" id="3.20.20.140">
    <property type="entry name" value="Metal-dependent hydrolases"/>
    <property type="match status" value="1"/>
</dbReference>
<dbReference type="OrthoDB" id="6156574at2759"/>
<dbReference type="Pfam" id="PF01026">
    <property type="entry name" value="TatD_DNase"/>
    <property type="match status" value="1"/>
</dbReference>
<evidence type="ECO:0000256" key="1">
    <source>
        <dbReference type="ARBA" id="ARBA00009275"/>
    </source>
</evidence>
<dbReference type="CDD" id="cd01310">
    <property type="entry name" value="TatD_DNAse"/>
    <property type="match status" value="1"/>
</dbReference>
<dbReference type="PANTHER" id="PTHR46363">
    <property type="entry name" value="DEOXYRIBONUCLEASE TATDN2-RELATED"/>
    <property type="match status" value="1"/>
</dbReference>
<name>A0A9D4ECM0_DREPO</name>
<evidence type="ECO:0000256" key="2">
    <source>
        <dbReference type="ARBA" id="ARBA00022801"/>
    </source>
</evidence>
<dbReference type="InterPro" id="IPR018228">
    <property type="entry name" value="DNase_TatD-rel_CS"/>
</dbReference>
<keyword evidence="4" id="KW-1185">Reference proteome</keyword>
<proteinExistence type="inferred from homology"/>
<comment type="caution">
    <text evidence="3">The sequence shown here is derived from an EMBL/GenBank/DDBJ whole genome shotgun (WGS) entry which is preliminary data.</text>
</comment>
<evidence type="ECO:0000313" key="3">
    <source>
        <dbReference type="EMBL" id="KAH3777897.1"/>
    </source>
</evidence>
<dbReference type="Proteomes" id="UP000828390">
    <property type="component" value="Unassembled WGS sequence"/>
</dbReference>
<keyword evidence="2" id="KW-0378">Hydrolase</keyword>
<dbReference type="PROSITE" id="PS01091">
    <property type="entry name" value="TATD_3"/>
    <property type="match status" value="1"/>
</dbReference>
<comment type="similarity">
    <text evidence="1">Belongs to the metallo-dependent hydrolases superfamily. TatD-type hydrolase family.</text>
</comment>
<sequence length="849" mass="93182">MSDSGSATDSPKRGWREVLEKKARVIQEVEVANSEGKLLYGTARELVHALGQVHSSRLPQEKIQELIKGQYDIAVKQRKNRFVSELRYHADVICSKEFVAKAFGKPAAKKTCLGVSLNARQRGGTVRKTTGRPKTFSGLQSGFPALPATASRVPATVSLGAIKVEEASGDDEELPMETEVLSVIAPEEDPSTSSFFAALDEVGEFYVVDDVGQCEDTPLIKEGRAPVEGTPISVGASNAGVARVPVEAGNLAPLVIPTQLFTNSSYGVREPRKRSYPMREEPAESTLVVPECVPVRKILKPSVLTRLGSRMEEPMKKKRTSRCPLMGCTSDSRHLSRHVYQRHLPERFQLGNLANPAWQVARLRGLRWLALQLVGDDRLGTLLDFAQKNDLGINAEVSLSDVDRQWLSESARQSGCPEVDFDIQRLNSQALLAHWRVLVGLLKHIPRDRQVYFFNLDSQRTSSTVPAAAGLHVQVPEVEHPSTPTPPVVAVTEPVRRGTASAAAGLHVQIPEVEHPSTPTPPVVAVTEPVGRGTAHAVSNILNMSVREYLAVSGQANLSLARGSTSQASGRPVTTRISAFDSHFHLDRSLVKLGMPYYSDIRTILDADVGIRPQVEVDVVGGVLIYCDPETYPTSFPAQAGFGVAVGLHPRKAARFNPELYRHLKQLLRNERVVALGEVGLDRTEPADTWGLQEEVLTRILELSSPCQPIILHIRDGEDRQSGLLYLECLELLKPNVARTQKVVLHCFTGAQEVVISWCKAIPNCFFSYSGQARLFTEAQKQAVRRVPANRLLIETDSPYFRPAGARMCTPSFLGDVANVIASYRDSEVRDVCQLTLRNSTQLFGSEIA</sequence>
<dbReference type="AlphaFoldDB" id="A0A9D4ECM0"/>